<accession>A0A1Y1QG37</accession>
<gene>
    <name evidence="3" type="ORF">BWK73_35120</name>
</gene>
<organism evidence="3 4">
    <name type="scientific">Thiothrix lacustris</name>
    <dbReference type="NCBI Taxonomy" id="525917"/>
    <lineage>
        <taxon>Bacteria</taxon>
        <taxon>Pseudomonadati</taxon>
        <taxon>Pseudomonadota</taxon>
        <taxon>Gammaproteobacteria</taxon>
        <taxon>Thiotrichales</taxon>
        <taxon>Thiotrichaceae</taxon>
        <taxon>Thiothrix</taxon>
    </lineage>
</organism>
<dbReference type="EMBL" id="MTEJ01000317">
    <property type="protein sequence ID" value="OQX04845.1"/>
    <property type="molecule type" value="Genomic_DNA"/>
</dbReference>
<proteinExistence type="predicted"/>
<dbReference type="AlphaFoldDB" id="A0A1Y1QG37"/>
<reference evidence="3 4" key="1">
    <citation type="submission" date="2017-01" db="EMBL/GenBank/DDBJ databases">
        <title>Novel large sulfur bacteria in the metagenomes of groundwater-fed chemosynthetic microbial mats in the Lake Huron basin.</title>
        <authorList>
            <person name="Sharrar A.M."/>
            <person name="Flood B.E."/>
            <person name="Bailey J.V."/>
            <person name="Jones D.S."/>
            <person name="Biddanda B."/>
            <person name="Ruberg S.A."/>
            <person name="Marcus D.N."/>
            <person name="Dick G.J."/>
        </authorList>
    </citation>
    <scope>NUCLEOTIDE SEQUENCE [LARGE SCALE GENOMIC DNA]</scope>
    <source>
        <strain evidence="3">A8</strain>
    </source>
</reference>
<dbReference type="InterPro" id="IPR009270">
    <property type="entry name" value="DUF927"/>
</dbReference>
<evidence type="ECO:0000313" key="3">
    <source>
        <dbReference type="EMBL" id="OQX04845.1"/>
    </source>
</evidence>
<comment type="caution">
    <text evidence="3">The sequence shown here is derived from an EMBL/GenBank/DDBJ whole genome shotgun (WGS) entry which is preliminary data.</text>
</comment>
<evidence type="ECO:0000259" key="2">
    <source>
        <dbReference type="Pfam" id="PF06048"/>
    </source>
</evidence>
<protein>
    <recommendedName>
        <fullName evidence="2">DUF927 domain-containing protein</fullName>
    </recommendedName>
</protein>
<evidence type="ECO:0000313" key="4">
    <source>
        <dbReference type="Proteomes" id="UP000192491"/>
    </source>
</evidence>
<evidence type="ECO:0000256" key="1">
    <source>
        <dbReference type="SAM" id="MobiDB-lite"/>
    </source>
</evidence>
<feature type="domain" description="DUF927" evidence="2">
    <location>
        <begin position="40"/>
        <end position="166"/>
    </location>
</feature>
<sequence length="168" mass="18833">MEELDDIFSDFKEDTPKPKPKSKPRKESPFFISVGEELPPGIYYQPPPKKSGDDWIEPPPLWLCEEFGVVARSRDSDSGNHGRVLEWVDVDRVRHELVITLDMLTGDGVEVRKLLMNGGLRVSTKKAAKELLMQYILETNPSKVARSVFAIGWQSGGAYVLPTQTFGG</sequence>
<dbReference type="Proteomes" id="UP000192491">
    <property type="component" value="Unassembled WGS sequence"/>
</dbReference>
<feature type="region of interest" description="Disordered" evidence="1">
    <location>
        <begin position="1"/>
        <end position="30"/>
    </location>
</feature>
<name>A0A1Y1QG37_9GAMM</name>
<dbReference type="Pfam" id="PF06048">
    <property type="entry name" value="DUF927"/>
    <property type="match status" value="1"/>
</dbReference>